<feature type="compositionally biased region" description="Acidic residues" evidence="1">
    <location>
        <begin position="247"/>
        <end position="286"/>
    </location>
</feature>
<accession>A0A0D2KEE6</accession>
<evidence type="ECO:0000259" key="2">
    <source>
        <dbReference type="Pfam" id="PF20149"/>
    </source>
</evidence>
<feature type="compositionally biased region" description="Acidic residues" evidence="1">
    <location>
        <begin position="215"/>
        <end position="234"/>
    </location>
</feature>
<feature type="compositionally biased region" description="Low complexity" evidence="1">
    <location>
        <begin position="8"/>
        <end position="24"/>
    </location>
</feature>
<feature type="compositionally biased region" description="Polar residues" evidence="1">
    <location>
        <begin position="101"/>
        <end position="118"/>
    </location>
</feature>
<feature type="region of interest" description="Disordered" evidence="1">
    <location>
        <begin position="338"/>
        <end position="398"/>
    </location>
</feature>
<dbReference type="OrthoDB" id="3070412at2759"/>
<feature type="compositionally biased region" description="Low complexity" evidence="1">
    <location>
        <begin position="351"/>
        <end position="370"/>
    </location>
</feature>
<dbReference type="EMBL" id="KN817844">
    <property type="protein sequence ID" value="KJA12907.1"/>
    <property type="molecule type" value="Genomic_DNA"/>
</dbReference>
<feature type="compositionally biased region" description="Polar residues" evidence="1">
    <location>
        <begin position="180"/>
        <end position="189"/>
    </location>
</feature>
<feature type="compositionally biased region" description="Acidic residues" evidence="1">
    <location>
        <begin position="159"/>
        <end position="170"/>
    </location>
</feature>
<dbReference type="AlphaFoldDB" id="A0A0D2KEE6"/>
<feature type="domain" description="DUF6532" evidence="2">
    <location>
        <begin position="411"/>
        <end position="621"/>
    </location>
</feature>
<proteinExistence type="predicted"/>
<gene>
    <name evidence="3" type="ORF">HYPSUDRAFT_210008</name>
</gene>
<dbReference type="STRING" id="945553.A0A0D2KEE6"/>
<keyword evidence="4" id="KW-1185">Reference proteome</keyword>
<protein>
    <recommendedName>
        <fullName evidence="2">DUF6532 domain-containing protein</fullName>
    </recommendedName>
</protein>
<sequence>MDISEKIQGSQQGKQGSKATKSKAVVPEDIPENAMAPIRKTSRKQATKSSIALKTIQAAKATAKVSPAELSNKKLPPPSARTPAFQHRPSTDSRFGFAEGQSANQPAGFQAQRRQVQGQEKRKALDNISEDEDEQPSLQRLKKKARSSPVSRPLKELDIEIDEQSPDEDDRVAQAFLHNNDCNDAQQPHTRALKHLSQVNSVDKSNAHKIPANDSETEDDDMYGPDEATGAEDEVYQKKVRARVQREEEEESEEEEEEEEEMVEEEVAVVEADEEENDEDEEEEEEERRRRHSQRHDADYEELEGDDLGPGGYGAEGEDFADVAIVPAPVDVLAQHHSRNRPVHPPTVDKLAQSAAKQQRQKAQLQNRSQSPEGSAAAEEPNEPQSKKSSTSSGPKIGNYPPGWKSLILIARHRMARHVALFNAFPEKSKHLKAATLIISNLIEEYRKDGKELEPECSHDRNMDSLVFDKHSLFRQNLKNAAKSIVPGKYSYVVEPDPDNECHNQLALYKRVQDCALEQLDKAVFVRSRTLDENGKTQNVAHPAIKALIHKFFYSGTDCLAKLFPDDFAEAVPDHVIALTITCIHNCLEEYAQDGTGNAVVNWEGCSHRKVMASYIKLIKDLKQAEYHGVRYEERRVEWAEGGMRALNYKSTDENPYRPALVLD</sequence>
<evidence type="ECO:0000313" key="4">
    <source>
        <dbReference type="Proteomes" id="UP000054270"/>
    </source>
</evidence>
<organism evidence="3 4">
    <name type="scientific">Hypholoma sublateritium (strain FD-334 SS-4)</name>
    <dbReference type="NCBI Taxonomy" id="945553"/>
    <lineage>
        <taxon>Eukaryota</taxon>
        <taxon>Fungi</taxon>
        <taxon>Dikarya</taxon>
        <taxon>Basidiomycota</taxon>
        <taxon>Agaricomycotina</taxon>
        <taxon>Agaricomycetes</taxon>
        <taxon>Agaricomycetidae</taxon>
        <taxon>Agaricales</taxon>
        <taxon>Agaricineae</taxon>
        <taxon>Strophariaceae</taxon>
        <taxon>Hypholoma</taxon>
    </lineage>
</organism>
<dbReference type="InterPro" id="IPR045341">
    <property type="entry name" value="DUF6532"/>
</dbReference>
<dbReference type="Proteomes" id="UP000054270">
    <property type="component" value="Unassembled WGS sequence"/>
</dbReference>
<dbReference type="Pfam" id="PF20149">
    <property type="entry name" value="DUF6532"/>
    <property type="match status" value="1"/>
</dbReference>
<evidence type="ECO:0000256" key="1">
    <source>
        <dbReference type="SAM" id="MobiDB-lite"/>
    </source>
</evidence>
<reference evidence="4" key="1">
    <citation type="submission" date="2014-04" db="EMBL/GenBank/DDBJ databases">
        <title>Evolutionary Origins and Diversification of the Mycorrhizal Mutualists.</title>
        <authorList>
            <consortium name="DOE Joint Genome Institute"/>
            <consortium name="Mycorrhizal Genomics Consortium"/>
            <person name="Kohler A."/>
            <person name="Kuo A."/>
            <person name="Nagy L.G."/>
            <person name="Floudas D."/>
            <person name="Copeland A."/>
            <person name="Barry K.W."/>
            <person name="Cichocki N."/>
            <person name="Veneault-Fourrey C."/>
            <person name="LaButti K."/>
            <person name="Lindquist E.A."/>
            <person name="Lipzen A."/>
            <person name="Lundell T."/>
            <person name="Morin E."/>
            <person name="Murat C."/>
            <person name="Riley R."/>
            <person name="Ohm R."/>
            <person name="Sun H."/>
            <person name="Tunlid A."/>
            <person name="Henrissat B."/>
            <person name="Grigoriev I.V."/>
            <person name="Hibbett D.S."/>
            <person name="Martin F."/>
        </authorList>
    </citation>
    <scope>NUCLEOTIDE SEQUENCE [LARGE SCALE GENOMIC DNA]</scope>
    <source>
        <strain evidence="4">FD-334 SS-4</strain>
    </source>
</reference>
<name>A0A0D2KEE6_HYPSF</name>
<feature type="region of interest" description="Disordered" evidence="1">
    <location>
        <begin position="1"/>
        <end position="317"/>
    </location>
</feature>
<feature type="compositionally biased region" description="Polar residues" evidence="1">
    <location>
        <begin position="383"/>
        <end position="394"/>
    </location>
</feature>
<evidence type="ECO:0000313" key="3">
    <source>
        <dbReference type="EMBL" id="KJA12907.1"/>
    </source>
</evidence>